<protein>
    <submittedName>
        <fullName evidence="1">Extracellular solute-binding protein</fullName>
    </submittedName>
</protein>
<comment type="caution">
    <text evidence="1">The sequence shown here is derived from an EMBL/GenBank/DDBJ whole genome shotgun (WGS) entry which is preliminary data.</text>
</comment>
<accession>A0ABW2FJK4</accession>
<name>A0ABW2FJK4_9BACL</name>
<dbReference type="Pfam" id="PF13416">
    <property type="entry name" value="SBP_bac_8"/>
    <property type="match status" value="1"/>
</dbReference>
<sequence length="207" mass="23042">MVALWVKHRLNQSYGTYEEYLLQDPFISGKTAMSIDGNSLIAMIKEAQTVLGDKAVKNWDVVTMPVDPQNPNVTDTTSVDQILAIDAQSPNVEAAWTFLQYVNGDEFARVSSKRNSGSFPVRTSYIADEENHNLQAFYVLAPVEETVFKDYGEMPNEIFGEIMNAISAELSEAELGNRTVAEAMNRIQDRGQLLLDGKGERPEESAE</sequence>
<dbReference type="EMBL" id="JBHTAI010000033">
    <property type="protein sequence ID" value="MFC7153322.1"/>
    <property type="molecule type" value="Genomic_DNA"/>
</dbReference>
<organism evidence="1 2">
    <name type="scientific">Cohnella cellulosilytica</name>
    <dbReference type="NCBI Taxonomy" id="986710"/>
    <lineage>
        <taxon>Bacteria</taxon>
        <taxon>Bacillati</taxon>
        <taxon>Bacillota</taxon>
        <taxon>Bacilli</taxon>
        <taxon>Bacillales</taxon>
        <taxon>Paenibacillaceae</taxon>
        <taxon>Cohnella</taxon>
    </lineage>
</organism>
<evidence type="ECO:0000313" key="2">
    <source>
        <dbReference type="Proteomes" id="UP001596378"/>
    </source>
</evidence>
<dbReference type="InterPro" id="IPR006059">
    <property type="entry name" value="SBP"/>
</dbReference>
<dbReference type="RefSeq" id="WP_378052397.1">
    <property type="nucleotide sequence ID" value="NZ_JBHMDN010000048.1"/>
</dbReference>
<evidence type="ECO:0000313" key="1">
    <source>
        <dbReference type="EMBL" id="MFC7153322.1"/>
    </source>
</evidence>
<keyword evidence="2" id="KW-1185">Reference proteome</keyword>
<dbReference type="Proteomes" id="UP001596378">
    <property type="component" value="Unassembled WGS sequence"/>
</dbReference>
<dbReference type="Gene3D" id="3.40.190.10">
    <property type="entry name" value="Periplasmic binding protein-like II"/>
    <property type="match status" value="1"/>
</dbReference>
<proteinExistence type="predicted"/>
<dbReference type="SUPFAM" id="SSF53850">
    <property type="entry name" value="Periplasmic binding protein-like II"/>
    <property type="match status" value="1"/>
</dbReference>
<gene>
    <name evidence="1" type="ORF">ACFQMJ_32765</name>
</gene>
<reference evidence="2" key="1">
    <citation type="journal article" date="2019" name="Int. J. Syst. Evol. Microbiol.">
        <title>The Global Catalogue of Microorganisms (GCM) 10K type strain sequencing project: providing services to taxonomists for standard genome sequencing and annotation.</title>
        <authorList>
            <consortium name="The Broad Institute Genomics Platform"/>
            <consortium name="The Broad Institute Genome Sequencing Center for Infectious Disease"/>
            <person name="Wu L."/>
            <person name="Ma J."/>
        </authorList>
    </citation>
    <scope>NUCLEOTIDE SEQUENCE [LARGE SCALE GENOMIC DNA]</scope>
    <source>
        <strain evidence="2">KCTC 12907</strain>
    </source>
</reference>